<organism evidence="1 2">
    <name type="scientific">Propionibacterium cyclohexanicum</name>
    <dbReference type="NCBI Taxonomy" id="64702"/>
    <lineage>
        <taxon>Bacteria</taxon>
        <taxon>Bacillati</taxon>
        <taxon>Actinomycetota</taxon>
        <taxon>Actinomycetes</taxon>
        <taxon>Propionibacteriales</taxon>
        <taxon>Propionibacteriaceae</taxon>
        <taxon>Propionibacterium</taxon>
    </lineage>
</organism>
<dbReference type="Proteomes" id="UP000198815">
    <property type="component" value="Unassembled WGS sequence"/>
</dbReference>
<keyword evidence="2" id="KW-1185">Reference proteome</keyword>
<evidence type="ECO:0000313" key="1">
    <source>
        <dbReference type="EMBL" id="SER47922.1"/>
    </source>
</evidence>
<proteinExistence type="predicted"/>
<protein>
    <submittedName>
        <fullName evidence="1">Uncharacterized protein</fullName>
    </submittedName>
</protein>
<reference evidence="1 2" key="1">
    <citation type="submission" date="2016-10" db="EMBL/GenBank/DDBJ databases">
        <authorList>
            <person name="de Groot N.N."/>
        </authorList>
    </citation>
    <scope>NUCLEOTIDE SEQUENCE [LARGE SCALE GENOMIC DNA]</scope>
    <source>
        <strain evidence="1 2">DSM 16859</strain>
    </source>
</reference>
<gene>
    <name evidence="1" type="ORF">SAMN05443377_10162</name>
</gene>
<accession>A0A1H9PI62</accession>
<dbReference type="EMBL" id="FOGZ01000001">
    <property type="protein sequence ID" value="SER47922.1"/>
    <property type="molecule type" value="Genomic_DNA"/>
</dbReference>
<name>A0A1H9PI62_9ACTN</name>
<dbReference type="RefSeq" id="WP_281245624.1">
    <property type="nucleotide sequence ID" value="NZ_FOGZ01000001.1"/>
</dbReference>
<evidence type="ECO:0000313" key="2">
    <source>
        <dbReference type="Proteomes" id="UP000198815"/>
    </source>
</evidence>
<dbReference type="AlphaFoldDB" id="A0A1H9PI62"/>
<sequence length="40" mass="4388">MAFGIETTPSRRSRLSGEWAVPLTFRGALPRNGEVIDIGE</sequence>